<sequence>MSMSDIPTSPTSHLLAADVAFVALTTGPAPLCLDCDTLPDDTNAAPDRPSGLVALPVLRHWLLTHPRAYTIRDAVWRDVVLRARLHGKEWTIAAVGMAMPALVRLARHLCTGYRGDPADIDNEILTGFLEALRDHADLTRPAVYASLTRAAWRAGRQLRLADDQTVPVEDLDHATVGPRTPRTPYGHPDLLVRRAGTLGIIAHTDVEPWIDVRLGRRAPEPIAARLGITVDALRMRLTRADALLAEAITHGHLTWAATPDRRNTTTAKRRAGIRAAKATVSASVPQRPLAAAA</sequence>
<evidence type="ECO:0000313" key="2">
    <source>
        <dbReference type="Proteomes" id="UP000198937"/>
    </source>
</evidence>
<dbReference type="OrthoDB" id="4164470at2"/>
<proteinExistence type="predicted"/>
<evidence type="ECO:0008006" key="3">
    <source>
        <dbReference type="Google" id="ProtNLM"/>
    </source>
</evidence>
<accession>A0A1C6U480</accession>
<protein>
    <recommendedName>
        <fullName evidence="3">DNA-directed RNA polymerase specialized sigma subunit, sigma24 family</fullName>
    </recommendedName>
</protein>
<dbReference type="EMBL" id="FMIA01000002">
    <property type="protein sequence ID" value="SCL48721.1"/>
    <property type="molecule type" value="Genomic_DNA"/>
</dbReference>
<name>A0A1C6U480_9ACTN</name>
<organism evidence="1 2">
    <name type="scientific">Micromonospora yangpuensis</name>
    <dbReference type="NCBI Taxonomy" id="683228"/>
    <lineage>
        <taxon>Bacteria</taxon>
        <taxon>Bacillati</taxon>
        <taxon>Actinomycetota</taxon>
        <taxon>Actinomycetes</taxon>
        <taxon>Micromonosporales</taxon>
        <taxon>Micromonosporaceae</taxon>
        <taxon>Micromonospora</taxon>
    </lineage>
</organism>
<gene>
    <name evidence="1" type="ORF">GA0070617_0959</name>
</gene>
<dbReference type="RefSeq" id="WP_091434287.1">
    <property type="nucleotide sequence ID" value="NZ_BMMJ01000001.1"/>
</dbReference>
<dbReference type="Proteomes" id="UP000198937">
    <property type="component" value="Unassembled WGS sequence"/>
</dbReference>
<dbReference type="STRING" id="683228.GA0070617_0959"/>
<evidence type="ECO:0000313" key="1">
    <source>
        <dbReference type="EMBL" id="SCL48721.1"/>
    </source>
</evidence>
<dbReference type="AlphaFoldDB" id="A0A1C6U480"/>
<keyword evidence="2" id="KW-1185">Reference proteome</keyword>
<reference evidence="1 2" key="1">
    <citation type="submission" date="2016-06" db="EMBL/GenBank/DDBJ databases">
        <authorList>
            <person name="Kjaerup R.B."/>
            <person name="Dalgaard T.S."/>
            <person name="Juul-Madsen H.R."/>
        </authorList>
    </citation>
    <scope>NUCLEOTIDE SEQUENCE [LARGE SCALE GENOMIC DNA]</scope>
    <source>
        <strain evidence="1 2">DSM 45577</strain>
    </source>
</reference>